<gene>
    <name evidence="3" type="ORF">ElyMa_005274900</name>
</gene>
<keyword evidence="1" id="KW-0175">Coiled coil</keyword>
<name>A0AAV4JXG1_9GAST</name>
<feature type="transmembrane region" description="Helical" evidence="2">
    <location>
        <begin position="6"/>
        <end position="30"/>
    </location>
</feature>
<sequence length="84" mass="9524">MYSATIYRVPGILVVTACVLTGYGGVLGYYDSYDNINSRLVRIERKLDALSNEFLRLQESRSEEEEVGMASEVINKVRKFAAFH</sequence>
<evidence type="ECO:0000313" key="3">
    <source>
        <dbReference type="EMBL" id="GFS27494.1"/>
    </source>
</evidence>
<keyword evidence="2" id="KW-0812">Transmembrane</keyword>
<reference evidence="3 4" key="1">
    <citation type="journal article" date="2021" name="Elife">
        <title>Chloroplast acquisition without the gene transfer in kleptoplastic sea slugs, Plakobranchus ocellatus.</title>
        <authorList>
            <person name="Maeda T."/>
            <person name="Takahashi S."/>
            <person name="Yoshida T."/>
            <person name="Shimamura S."/>
            <person name="Takaki Y."/>
            <person name="Nagai Y."/>
            <person name="Toyoda A."/>
            <person name="Suzuki Y."/>
            <person name="Arimoto A."/>
            <person name="Ishii H."/>
            <person name="Satoh N."/>
            <person name="Nishiyama T."/>
            <person name="Hasebe M."/>
            <person name="Maruyama T."/>
            <person name="Minagawa J."/>
            <person name="Obokata J."/>
            <person name="Shigenobu S."/>
        </authorList>
    </citation>
    <scope>NUCLEOTIDE SEQUENCE [LARGE SCALE GENOMIC DNA]</scope>
</reference>
<keyword evidence="2" id="KW-1133">Transmembrane helix</keyword>
<dbReference type="Proteomes" id="UP000762676">
    <property type="component" value="Unassembled WGS sequence"/>
</dbReference>
<feature type="coiled-coil region" evidence="1">
    <location>
        <begin position="33"/>
        <end position="67"/>
    </location>
</feature>
<dbReference type="EMBL" id="BMAT01010524">
    <property type="protein sequence ID" value="GFS27494.1"/>
    <property type="molecule type" value="Genomic_DNA"/>
</dbReference>
<evidence type="ECO:0000256" key="2">
    <source>
        <dbReference type="SAM" id="Phobius"/>
    </source>
</evidence>
<comment type="caution">
    <text evidence="3">The sequence shown here is derived from an EMBL/GenBank/DDBJ whole genome shotgun (WGS) entry which is preliminary data.</text>
</comment>
<protein>
    <recommendedName>
        <fullName evidence="5">Nematode cuticle collagen N-terminal domain-containing protein</fullName>
    </recommendedName>
</protein>
<evidence type="ECO:0000256" key="1">
    <source>
        <dbReference type="SAM" id="Coils"/>
    </source>
</evidence>
<evidence type="ECO:0008006" key="5">
    <source>
        <dbReference type="Google" id="ProtNLM"/>
    </source>
</evidence>
<accession>A0AAV4JXG1</accession>
<keyword evidence="2" id="KW-0472">Membrane</keyword>
<proteinExistence type="predicted"/>
<evidence type="ECO:0000313" key="4">
    <source>
        <dbReference type="Proteomes" id="UP000762676"/>
    </source>
</evidence>
<keyword evidence="4" id="KW-1185">Reference proteome</keyword>
<organism evidence="3 4">
    <name type="scientific">Elysia marginata</name>
    <dbReference type="NCBI Taxonomy" id="1093978"/>
    <lineage>
        <taxon>Eukaryota</taxon>
        <taxon>Metazoa</taxon>
        <taxon>Spiralia</taxon>
        <taxon>Lophotrochozoa</taxon>
        <taxon>Mollusca</taxon>
        <taxon>Gastropoda</taxon>
        <taxon>Heterobranchia</taxon>
        <taxon>Euthyneura</taxon>
        <taxon>Panpulmonata</taxon>
        <taxon>Sacoglossa</taxon>
        <taxon>Placobranchoidea</taxon>
        <taxon>Plakobranchidae</taxon>
        <taxon>Elysia</taxon>
    </lineage>
</organism>
<dbReference type="AlphaFoldDB" id="A0AAV4JXG1"/>